<proteinExistence type="predicted"/>
<dbReference type="Proteomes" id="UP001164746">
    <property type="component" value="Chromosome 5"/>
</dbReference>
<organism evidence="1 2">
    <name type="scientific">Mya arenaria</name>
    <name type="common">Soft-shell clam</name>
    <dbReference type="NCBI Taxonomy" id="6604"/>
    <lineage>
        <taxon>Eukaryota</taxon>
        <taxon>Metazoa</taxon>
        <taxon>Spiralia</taxon>
        <taxon>Lophotrochozoa</taxon>
        <taxon>Mollusca</taxon>
        <taxon>Bivalvia</taxon>
        <taxon>Autobranchia</taxon>
        <taxon>Heteroconchia</taxon>
        <taxon>Euheterodonta</taxon>
        <taxon>Imparidentia</taxon>
        <taxon>Neoheterodontei</taxon>
        <taxon>Myida</taxon>
        <taxon>Myoidea</taxon>
        <taxon>Myidae</taxon>
        <taxon>Mya</taxon>
    </lineage>
</organism>
<gene>
    <name evidence="1" type="ORF">MAR_019913</name>
</gene>
<dbReference type="EMBL" id="CP111016">
    <property type="protein sequence ID" value="WAR04544.1"/>
    <property type="molecule type" value="Genomic_DNA"/>
</dbReference>
<evidence type="ECO:0000313" key="2">
    <source>
        <dbReference type="Proteomes" id="UP001164746"/>
    </source>
</evidence>
<accession>A0ABY7E5T1</accession>
<reference evidence="1" key="1">
    <citation type="submission" date="2022-11" db="EMBL/GenBank/DDBJ databases">
        <title>Centuries of genome instability and evolution in soft-shell clam transmissible cancer (bioRxiv).</title>
        <authorList>
            <person name="Hart S.F.M."/>
            <person name="Yonemitsu M.A."/>
            <person name="Giersch R.M."/>
            <person name="Beal B.F."/>
            <person name="Arriagada G."/>
            <person name="Davis B.W."/>
            <person name="Ostrander E.A."/>
            <person name="Goff S.P."/>
            <person name="Metzger M.J."/>
        </authorList>
    </citation>
    <scope>NUCLEOTIDE SEQUENCE</scope>
    <source>
        <strain evidence="1">MELC-2E11</strain>
        <tissue evidence="1">Siphon/mantle</tissue>
    </source>
</reference>
<protein>
    <submittedName>
        <fullName evidence="1">Uncharacterized protein</fullName>
    </submittedName>
</protein>
<keyword evidence="2" id="KW-1185">Reference proteome</keyword>
<evidence type="ECO:0000313" key="1">
    <source>
        <dbReference type="EMBL" id="WAR04544.1"/>
    </source>
</evidence>
<name>A0ABY7E5T1_MYAAR</name>
<sequence>MDVKFNQNKCFAFLVILSSFVTGEYYFLSNDATVWGESGCTLAFPNLTFTDEGINVTNDGMSSLILPTEGVWIGLYKARLSFAYVGCNQINDTDVLLVRDLSDCRWQSGCDTFGVREWDTAVESDGQGEITLLRIQKSY</sequence>